<evidence type="ECO:0000313" key="1">
    <source>
        <dbReference type="EMBL" id="MET1491985.1"/>
    </source>
</evidence>
<proteinExistence type="predicted"/>
<dbReference type="RefSeq" id="WP_345930192.1">
    <property type="nucleotide sequence ID" value="NZ_JBDIVF010000015.1"/>
</dbReference>
<accession>A0ABV2CVN5</accession>
<sequence>MKNWALSACIARMAKDPETRNDASLTASAFLENSQQDLEDFEQLGKLVDDYLALQYGGSVKSDYNTMKCIDLFHSRKLDQLASRLVKRR</sequence>
<dbReference type="Gene3D" id="1.20.120.1620">
    <property type="match status" value="1"/>
</dbReference>
<dbReference type="Proteomes" id="UP001548590">
    <property type="component" value="Unassembled WGS sequence"/>
</dbReference>
<evidence type="ECO:0000313" key="2">
    <source>
        <dbReference type="Proteomes" id="UP001548590"/>
    </source>
</evidence>
<dbReference type="InterPro" id="IPR032032">
    <property type="entry name" value="Tai4"/>
</dbReference>
<organism evidence="1 2">
    <name type="scientific">Uliginosibacterium paludis</name>
    <dbReference type="NCBI Taxonomy" id="1615952"/>
    <lineage>
        <taxon>Bacteria</taxon>
        <taxon>Pseudomonadati</taxon>
        <taxon>Pseudomonadota</taxon>
        <taxon>Betaproteobacteria</taxon>
        <taxon>Rhodocyclales</taxon>
        <taxon>Zoogloeaceae</taxon>
        <taxon>Uliginosibacterium</taxon>
    </lineage>
</organism>
<reference evidence="1 2" key="1">
    <citation type="submission" date="2024-07" db="EMBL/GenBank/DDBJ databases">
        <title>Uliginosibacterium paludis KCTC:42655.</title>
        <authorList>
            <person name="Kim M.K."/>
        </authorList>
    </citation>
    <scope>NUCLEOTIDE SEQUENCE [LARGE SCALE GENOMIC DNA]</scope>
    <source>
        <strain evidence="1 2">KCTC 42655</strain>
    </source>
</reference>
<keyword evidence="2" id="KW-1185">Reference proteome</keyword>
<gene>
    <name evidence="1" type="ORF">ABVT11_19250</name>
</gene>
<protein>
    <submittedName>
        <fullName evidence="1">T6SS amidase immunity protein Tai4 family protein</fullName>
    </submittedName>
</protein>
<dbReference type="Pfam" id="PF16695">
    <property type="entry name" value="Tai4"/>
    <property type="match status" value="1"/>
</dbReference>
<name>A0ABV2CVN5_9RHOO</name>
<dbReference type="EMBL" id="JBEWLZ010000018">
    <property type="protein sequence ID" value="MET1491985.1"/>
    <property type="molecule type" value="Genomic_DNA"/>
</dbReference>
<comment type="caution">
    <text evidence="1">The sequence shown here is derived from an EMBL/GenBank/DDBJ whole genome shotgun (WGS) entry which is preliminary data.</text>
</comment>
<dbReference type="InterPro" id="IPR038314">
    <property type="entry name" value="T6SS_sf"/>
</dbReference>